<dbReference type="InterPro" id="IPR038765">
    <property type="entry name" value="Papain-like_cys_pep_sf"/>
</dbReference>
<feature type="non-terminal residue" evidence="2">
    <location>
        <position position="1"/>
    </location>
</feature>
<dbReference type="EMBL" id="GEBQ01016689">
    <property type="protein sequence ID" value="JAT23288.1"/>
    <property type="molecule type" value="Transcribed_RNA"/>
</dbReference>
<organism evidence="2">
    <name type="scientific">Graphocephala atropunctata</name>
    <dbReference type="NCBI Taxonomy" id="36148"/>
    <lineage>
        <taxon>Eukaryota</taxon>
        <taxon>Metazoa</taxon>
        <taxon>Ecdysozoa</taxon>
        <taxon>Arthropoda</taxon>
        <taxon>Hexapoda</taxon>
        <taxon>Insecta</taxon>
        <taxon>Pterygota</taxon>
        <taxon>Neoptera</taxon>
        <taxon>Paraneoptera</taxon>
        <taxon>Hemiptera</taxon>
        <taxon>Auchenorrhyncha</taxon>
        <taxon>Membracoidea</taxon>
        <taxon>Cicadellidae</taxon>
        <taxon>Cicadellinae</taxon>
        <taxon>Cicadellini</taxon>
        <taxon>Graphocephala</taxon>
    </lineage>
</organism>
<gene>
    <name evidence="2" type="ORF">g.50399</name>
</gene>
<evidence type="ECO:0000313" key="2">
    <source>
        <dbReference type="EMBL" id="JAT23288.1"/>
    </source>
</evidence>
<reference evidence="2" key="1">
    <citation type="submission" date="2015-11" db="EMBL/GenBank/DDBJ databases">
        <title>De novo transcriptome assembly of four potential Pierce s Disease insect vectors from Arizona vineyards.</title>
        <authorList>
            <person name="Tassone E.E."/>
        </authorList>
    </citation>
    <scope>NUCLEOTIDE SEQUENCE</scope>
</reference>
<dbReference type="AlphaFoldDB" id="A0A1B6LI08"/>
<sequence length="131" mass="14796">LETLKENHLDTTLSVSSLTTELDESPSSLHEVKTDDTNPSELNPPGLNKEEKESISLSLIESKWVTDDVIQFYFDLLNSKLFKTNPGVHFLNPVIALAIKCLEDFKEILQPLELNDRKMIFIPVNDSPSVQ</sequence>
<protein>
    <submittedName>
        <fullName evidence="2">Uncharacterized protein</fullName>
    </submittedName>
</protein>
<dbReference type="Gene3D" id="3.40.395.10">
    <property type="entry name" value="Adenoviral Proteinase, Chain A"/>
    <property type="match status" value="1"/>
</dbReference>
<accession>A0A1B6LI08</accession>
<proteinExistence type="predicted"/>
<dbReference type="SUPFAM" id="SSF54001">
    <property type="entry name" value="Cysteine proteinases"/>
    <property type="match status" value="1"/>
</dbReference>
<evidence type="ECO:0000256" key="1">
    <source>
        <dbReference type="SAM" id="MobiDB-lite"/>
    </source>
</evidence>
<name>A0A1B6LI08_9HEMI</name>
<feature type="region of interest" description="Disordered" evidence="1">
    <location>
        <begin position="23"/>
        <end position="49"/>
    </location>
</feature>
<feature type="non-terminal residue" evidence="2">
    <location>
        <position position="131"/>
    </location>
</feature>